<keyword evidence="11 16" id="KW-1133">Transmembrane helix</keyword>
<evidence type="ECO:0000313" key="19">
    <source>
        <dbReference type="EMBL" id="ACY06183.1"/>
    </source>
</evidence>
<dbReference type="SUPFAM" id="SSF81464">
    <property type="entry name" value="Cytochrome c oxidase subunit II-like, transmembrane region"/>
    <property type="match status" value="1"/>
</dbReference>
<dbReference type="GO" id="GO:0005743">
    <property type="term" value="C:mitochondrial inner membrane"/>
    <property type="evidence" value="ECO:0007669"/>
    <property type="project" value="UniProtKB-SubCell"/>
</dbReference>
<dbReference type="SUPFAM" id="SSF49503">
    <property type="entry name" value="Cupredoxins"/>
    <property type="match status" value="1"/>
</dbReference>
<dbReference type="Gene3D" id="2.60.40.420">
    <property type="entry name" value="Cupredoxins - blue copper proteins"/>
    <property type="match status" value="2"/>
</dbReference>
<evidence type="ECO:0000256" key="14">
    <source>
        <dbReference type="ARBA" id="ARBA00049512"/>
    </source>
</evidence>
<comment type="function">
    <text evidence="15">Component of the cytochrome c oxidase, the last enzyme in the mitochondrial electron transport chain which drives oxidative phosphorylation. The respiratory chain contains 3 multisubunit complexes succinate dehydrogenase (complex II, CII), ubiquinol-cytochrome c oxidoreductase (cytochrome b-c1 complex, complex III, CIII) and cytochrome c oxidase (complex IV, CIV), that cooperate to transfer electrons derived from NADH and succinate to molecular oxygen, creating an electrochemical gradient over the inner membrane that drives transmembrane transport and the ATP synthase. Cytochrome c oxidase is the component of the respiratory chain that catalyzes the reduction of oxygen to water. Electrons originating from reduced cytochrome c in the intermembrane space (IMS) are transferred via the dinuclear copper A center (CU(A)) of subunit 2 and heme A of subunit 1 to the active site in subunit 1, a binuclear center (BNC) formed by heme A3 and copper B (CU(B)). The BNC reduces molecular oxygen to 2 water molecules using 4 electrons from cytochrome c in the IMS and 4 protons from the mitochondrial matrix.</text>
</comment>
<feature type="domain" description="Cytochrome oxidase subunit II copper A binding" evidence="17">
    <location>
        <begin position="97"/>
        <end position="441"/>
    </location>
</feature>
<dbReference type="InterPro" id="IPR045187">
    <property type="entry name" value="CcO_II"/>
</dbReference>
<evidence type="ECO:0000256" key="4">
    <source>
        <dbReference type="ARBA" id="ARBA00022448"/>
    </source>
</evidence>
<name>G8A425_9BIVA</name>
<dbReference type="PANTHER" id="PTHR22888:SF9">
    <property type="entry name" value="CYTOCHROME C OXIDASE SUBUNIT 2"/>
    <property type="match status" value="1"/>
</dbReference>
<dbReference type="PROSITE" id="PS50857">
    <property type="entry name" value="COX2_CUA"/>
    <property type="match status" value="1"/>
</dbReference>
<dbReference type="PROSITE" id="PS50999">
    <property type="entry name" value="COX2_TM"/>
    <property type="match status" value="1"/>
</dbReference>
<evidence type="ECO:0000256" key="12">
    <source>
        <dbReference type="ARBA" id="ARBA00023008"/>
    </source>
</evidence>
<evidence type="ECO:0000259" key="18">
    <source>
        <dbReference type="PROSITE" id="PS50999"/>
    </source>
</evidence>
<protein>
    <recommendedName>
        <fullName evidence="3 15">Cytochrome c oxidase subunit 2</fullName>
    </recommendedName>
</protein>
<accession>G8A425</accession>
<comment type="catalytic activity">
    <reaction evidence="14">
        <text>4 Fe(II)-[cytochrome c] + O2 + 8 H(+)(in) = 4 Fe(III)-[cytochrome c] + 2 H2O + 4 H(+)(out)</text>
        <dbReference type="Rhea" id="RHEA:11436"/>
        <dbReference type="Rhea" id="RHEA-COMP:10350"/>
        <dbReference type="Rhea" id="RHEA-COMP:14399"/>
        <dbReference type="ChEBI" id="CHEBI:15377"/>
        <dbReference type="ChEBI" id="CHEBI:15378"/>
        <dbReference type="ChEBI" id="CHEBI:15379"/>
        <dbReference type="ChEBI" id="CHEBI:29033"/>
        <dbReference type="ChEBI" id="CHEBI:29034"/>
        <dbReference type="EC" id="7.1.1.9"/>
    </reaction>
    <physiologicalReaction direction="left-to-right" evidence="14">
        <dbReference type="Rhea" id="RHEA:11437"/>
    </physiologicalReaction>
</comment>
<evidence type="ECO:0000256" key="15">
    <source>
        <dbReference type="RuleBase" id="RU000457"/>
    </source>
</evidence>
<dbReference type="EMBL" id="GU071281">
    <property type="protein sequence ID" value="ACY06183.1"/>
    <property type="molecule type" value="Genomic_DNA"/>
</dbReference>
<dbReference type="InterPro" id="IPR008972">
    <property type="entry name" value="Cupredoxin"/>
</dbReference>
<proteinExistence type="inferred from homology"/>
<reference evidence="19" key="1">
    <citation type="submission" date="2009-10" db="EMBL/GenBank/DDBJ databases">
        <authorList>
            <person name="Wang H.X."/>
            <person name="Liu B.Z."/>
            <person name="Zhang S.P."/>
        </authorList>
    </citation>
    <scope>NUCLEOTIDE SEQUENCE</scope>
</reference>
<evidence type="ECO:0000256" key="3">
    <source>
        <dbReference type="ARBA" id="ARBA00015946"/>
    </source>
</evidence>
<evidence type="ECO:0000256" key="10">
    <source>
        <dbReference type="ARBA" id="ARBA00022982"/>
    </source>
</evidence>
<evidence type="ECO:0000256" key="13">
    <source>
        <dbReference type="ARBA" id="ARBA00023136"/>
    </source>
</evidence>
<evidence type="ECO:0000256" key="1">
    <source>
        <dbReference type="ARBA" id="ARBA00004141"/>
    </source>
</evidence>
<keyword evidence="10 15" id="KW-0249">Electron transport</keyword>
<dbReference type="CTD" id="4513"/>
<dbReference type="Pfam" id="PF00116">
    <property type="entry name" value="COX2"/>
    <property type="match status" value="1"/>
</dbReference>
<dbReference type="GO" id="GO:0004129">
    <property type="term" value="F:cytochrome-c oxidase activity"/>
    <property type="evidence" value="ECO:0007669"/>
    <property type="project" value="UniProtKB-EC"/>
</dbReference>
<gene>
    <name evidence="19" type="primary">COX2</name>
</gene>
<dbReference type="PANTHER" id="PTHR22888">
    <property type="entry name" value="CYTOCHROME C OXIDASE, SUBUNIT II"/>
    <property type="match status" value="1"/>
</dbReference>
<evidence type="ECO:0000256" key="9">
    <source>
        <dbReference type="ARBA" id="ARBA00022967"/>
    </source>
</evidence>
<dbReference type="InterPro" id="IPR011759">
    <property type="entry name" value="Cyt_c_oxidase_su2_TM_dom"/>
</dbReference>
<evidence type="ECO:0000259" key="17">
    <source>
        <dbReference type="PROSITE" id="PS50857"/>
    </source>
</evidence>
<geneLocation type="mitochondrion" evidence="19"/>
<comment type="subcellular location">
    <subcellularLocation>
        <location evidence="1">Membrane</location>
        <topology evidence="1">Multi-pass membrane protein</topology>
    </subcellularLocation>
    <subcellularLocation>
        <location evidence="15">Mitochondrion inner membrane</location>
        <topology evidence="15">Multi-pass membrane protein</topology>
    </subcellularLocation>
</comment>
<keyword evidence="5 15" id="KW-0679">Respiratory chain</keyword>
<evidence type="ECO:0000256" key="5">
    <source>
        <dbReference type="ARBA" id="ARBA00022660"/>
    </source>
</evidence>
<dbReference type="GO" id="GO:0042773">
    <property type="term" value="P:ATP synthesis coupled electron transport"/>
    <property type="evidence" value="ECO:0007669"/>
    <property type="project" value="TreeGrafter"/>
</dbReference>
<keyword evidence="15 19" id="KW-0496">Mitochondrion</keyword>
<feature type="domain" description="Cytochrome oxidase subunit II transmembrane region profile" evidence="18">
    <location>
        <begin position="1"/>
        <end position="96"/>
    </location>
</feature>
<keyword evidence="13 15" id="KW-0472">Membrane</keyword>
<dbReference type="RefSeq" id="YP_004934874.1">
    <property type="nucleotide sequence ID" value="NC_016174.1"/>
</dbReference>
<keyword evidence="15" id="KW-0999">Mitochondrion inner membrane</keyword>
<sequence>MSVWGQLHFPDFNSSMAARLFYYHDLALVVIVVISVLVLMFLTSFVFSNVFIGESMHLKLKKCSWLELGWSIAPFFVLFTLGFVSMKNLYDMEVGEKVKFAVKVTGHQWYWEYSYVSNFSNVGNKGEFNNFVMSFLLNDSAGSGFTFKEVFYSVFDNLFSTNSNNNNIVVWQGDVASGYVPGEQVGNSGFTNMKDDYDYSASNQFTQEMVERSISEKAKVSKDVVVYGSTSQSGSHSVVDSGVGDGTGVVSGYTGSETGEGVGDQSMKDYIVPWSSGELEGGVNSAFRDWDVAMGFVNGGLVVDENYSGVLKGVSVLFLEGDWYFKYDSYIVPEDVLLEGDFFGLKSGFRNQDVSVPCYLVRSEKNEVLISTADVMHSWGVTELGVKADAVPGRQNAVKVVPLRSGAAFGFCYELCGAGHSQMPICVFIANKLDVEWIIKSGVLETDAALDYLSSFA</sequence>
<dbReference type="InterPro" id="IPR036257">
    <property type="entry name" value="Cyt_c_oxidase_su2_TM_sf"/>
</dbReference>
<evidence type="ECO:0000256" key="11">
    <source>
        <dbReference type="ARBA" id="ARBA00022989"/>
    </source>
</evidence>
<keyword evidence="8" id="KW-0460">Magnesium</keyword>
<reference evidence="19" key="2">
    <citation type="journal article" date="2011" name="Mar. Genomics">
        <title>Complete mtDNA of the Meretrix lamarckii (Bivalvia: Veneridae) and molecular identification of suspected M. lamarckii based on the whole mitochondrial genome.</title>
        <authorList>
            <person name="Wang H."/>
            <person name="Zhang S."/>
            <person name="Xiao G."/>
            <person name="Liu B."/>
        </authorList>
    </citation>
    <scope>NUCLEOTIDE SEQUENCE</scope>
</reference>
<dbReference type="PRINTS" id="PR01166">
    <property type="entry name" value="CYCOXIDASEII"/>
</dbReference>
<keyword evidence="7 15" id="KW-0479">Metal-binding</keyword>
<evidence type="ECO:0000256" key="2">
    <source>
        <dbReference type="ARBA" id="ARBA00007866"/>
    </source>
</evidence>
<dbReference type="Gene3D" id="1.10.287.90">
    <property type="match status" value="1"/>
</dbReference>
<dbReference type="InterPro" id="IPR001505">
    <property type="entry name" value="Copper_CuA"/>
</dbReference>
<dbReference type="Pfam" id="PF02790">
    <property type="entry name" value="COX2_TM"/>
    <property type="match status" value="1"/>
</dbReference>
<keyword evidence="12 15" id="KW-0186">Copper</keyword>
<dbReference type="GO" id="GO:0005507">
    <property type="term" value="F:copper ion binding"/>
    <property type="evidence" value="ECO:0007669"/>
    <property type="project" value="InterPro"/>
</dbReference>
<evidence type="ECO:0000256" key="6">
    <source>
        <dbReference type="ARBA" id="ARBA00022692"/>
    </source>
</evidence>
<dbReference type="PROSITE" id="PS00078">
    <property type="entry name" value="COX2"/>
    <property type="match status" value="1"/>
</dbReference>
<dbReference type="InterPro" id="IPR002429">
    <property type="entry name" value="CcO_II-like_C"/>
</dbReference>
<keyword evidence="6 15" id="KW-0812">Transmembrane</keyword>
<evidence type="ECO:0000256" key="8">
    <source>
        <dbReference type="ARBA" id="ARBA00022842"/>
    </source>
</evidence>
<feature type="transmembrane region" description="Helical" evidence="16">
    <location>
        <begin position="26"/>
        <end position="52"/>
    </location>
</feature>
<dbReference type="AlphaFoldDB" id="G8A425"/>
<keyword evidence="4 15" id="KW-0813">Transport</keyword>
<dbReference type="GeneID" id="11341060"/>
<comment type="similarity">
    <text evidence="2 15">Belongs to the cytochrome c oxidase subunit 2 family.</text>
</comment>
<comment type="cofactor">
    <cofactor evidence="15">
        <name>Cu cation</name>
        <dbReference type="ChEBI" id="CHEBI:23378"/>
    </cofactor>
    <text evidence="15">Binds a copper A center.</text>
</comment>
<organism evidence="19">
    <name type="scientific">Meretrix lamarckii</name>
    <name type="common">Korean hard clam</name>
    <dbReference type="NCBI Taxonomy" id="157363"/>
    <lineage>
        <taxon>Eukaryota</taxon>
        <taxon>Metazoa</taxon>
        <taxon>Spiralia</taxon>
        <taxon>Lophotrochozoa</taxon>
        <taxon>Mollusca</taxon>
        <taxon>Bivalvia</taxon>
        <taxon>Autobranchia</taxon>
        <taxon>Heteroconchia</taxon>
        <taxon>Euheterodonta</taxon>
        <taxon>Imparidentia</taxon>
        <taxon>Neoheterodontei</taxon>
        <taxon>Venerida</taxon>
        <taxon>Veneroidea</taxon>
        <taxon>Veneridae</taxon>
        <taxon>Meretrix</taxon>
    </lineage>
</organism>
<evidence type="ECO:0000256" key="7">
    <source>
        <dbReference type="ARBA" id="ARBA00022723"/>
    </source>
</evidence>
<feature type="transmembrane region" description="Helical" evidence="16">
    <location>
        <begin position="64"/>
        <end position="84"/>
    </location>
</feature>
<keyword evidence="9" id="KW-1278">Translocase</keyword>
<evidence type="ECO:0000256" key="16">
    <source>
        <dbReference type="SAM" id="Phobius"/>
    </source>
</evidence>